<reference evidence="2" key="2">
    <citation type="submission" date="2015-01" db="EMBL/GenBank/DDBJ databases">
        <title>Evolutionary Origins and Diversification of the Mycorrhizal Mutualists.</title>
        <authorList>
            <consortium name="DOE Joint Genome Institute"/>
            <consortium name="Mycorrhizal Genomics Consortium"/>
            <person name="Kohler A."/>
            <person name="Kuo A."/>
            <person name="Nagy L.G."/>
            <person name="Floudas D."/>
            <person name="Copeland A."/>
            <person name="Barry K.W."/>
            <person name="Cichocki N."/>
            <person name="Veneault-Fourrey C."/>
            <person name="LaButti K."/>
            <person name="Lindquist E.A."/>
            <person name="Lipzen A."/>
            <person name="Lundell T."/>
            <person name="Morin E."/>
            <person name="Murat C."/>
            <person name="Riley R."/>
            <person name="Ohm R."/>
            <person name="Sun H."/>
            <person name="Tunlid A."/>
            <person name="Henrissat B."/>
            <person name="Grigoriev I.V."/>
            <person name="Hibbett D.S."/>
            <person name="Martin F."/>
        </authorList>
    </citation>
    <scope>NUCLEOTIDE SEQUENCE [LARGE SCALE GENOMIC DNA]</scope>
    <source>
        <strain evidence="2">F 1598</strain>
    </source>
</reference>
<dbReference type="InParanoid" id="A0A0C3GCR9"/>
<evidence type="ECO:0000313" key="1">
    <source>
        <dbReference type="EMBL" id="KIM88441.1"/>
    </source>
</evidence>
<gene>
    <name evidence="1" type="ORF">PILCRDRAFT_256790</name>
</gene>
<accession>A0A0C3GCR9</accession>
<reference evidence="1 2" key="1">
    <citation type="submission" date="2014-04" db="EMBL/GenBank/DDBJ databases">
        <authorList>
            <consortium name="DOE Joint Genome Institute"/>
            <person name="Kuo A."/>
            <person name="Tarkka M."/>
            <person name="Buscot F."/>
            <person name="Kohler A."/>
            <person name="Nagy L.G."/>
            <person name="Floudas D."/>
            <person name="Copeland A."/>
            <person name="Barry K.W."/>
            <person name="Cichocki N."/>
            <person name="Veneault-Fourrey C."/>
            <person name="LaButti K."/>
            <person name="Lindquist E.A."/>
            <person name="Lipzen A."/>
            <person name="Lundell T."/>
            <person name="Morin E."/>
            <person name="Murat C."/>
            <person name="Sun H."/>
            <person name="Tunlid A."/>
            <person name="Henrissat B."/>
            <person name="Grigoriev I.V."/>
            <person name="Hibbett D.S."/>
            <person name="Martin F."/>
            <person name="Nordberg H.P."/>
            <person name="Cantor M.N."/>
            <person name="Hua S.X."/>
        </authorList>
    </citation>
    <scope>NUCLEOTIDE SEQUENCE [LARGE SCALE GENOMIC DNA]</scope>
    <source>
        <strain evidence="1 2">F 1598</strain>
    </source>
</reference>
<organism evidence="1 2">
    <name type="scientific">Piloderma croceum (strain F 1598)</name>
    <dbReference type="NCBI Taxonomy" id="765440"/>
    <lineage>
        <taxon>Eukaryota</taxon>
        <taxon>Fungi</taxon>
        <taxon>Dikarya</taxon>
        <taxon>Basidiomycota</taxon>
        <taxon>Agaricomycotina</taxon>
        <taxon>Agaricomycetes</taxon>
        <taxon>Agaricomycetidae</taxon>
        <taxon>Atheliales</taxon>
        <taxon>Atheliaceae</taxon>
        <taxon>Piloderma</taxon>
    </lineage>
</organism>
<evidence type="ECO:0000313" key="2">
    <source>
        <dbReference type="Proteomes" id="UP000054166"/>
    </source>
</evidence>
<proteinExistence type="predicted"/>
<name>A0A0C3GCR9_PILCF</name>
<protein>
    <submittedName>
        <fullName evidence="1">Uncharacterized protein</fullName>
    </submittedName>
</protein>
<dbReference type="EMBL" id="KN832977">
    <property type="protein sequence ID" value="KIM88441.1"/>
    <property type="molecule type" value="Genomic_DNA"/>
</dbReference>
<dbReference type="AlphaFoldDB" id="A0A0C3GCR9"/>
<keyword evidence="2" id="KW-1185">Reference proteome</keyword>
<sequence length="148" mass="16144">MVPTLRRKFNNEVSPRPHYSHPAVLFYFQRLFFSACPQLSVPSPVHQIAFKIIPSSACPAGDCAPLIIYSIIYSPIPGSLSTPDSKIKLVIHTRCSSSLPPTADAAIAACSLSFGSIVFSSLETFDKSRIWRWGAKKSSCRLTRTGAG</sequence>
<dbReference type="HOGENOM" id="CLU_1759487_0_0_1"/>
<dbReference type="Proteomes" id="UP000054166">
    <property type="component" value="Unassembled WGS sequence"/>
</dbReference>